<organism evidence="6 7">
    <name type="scientific">Prosthecobacter debontii</name>
    <dbReference type="NCBI Taxonomy" id="48467"/>
    <lineage>
        <taxon>Bacteria</taxon>
        <taxon>Pseudomonadati</taxon>
        <taxon>Verrucomicrobiota</taxon>
        <taxon>Verrucomicrobiia</taxon>
        <taxon>Verrucomicrobiales</taxon>
        <taxon>Verrucomicrobiaceae</taxon>
        <taxon>Prosthecobacter</taxon>
    </lineage>
</organism>
<comment type="cofactor">
    <cofactor evidence="3">
        <name>(R)-lipoate</name>
        <dbReference type="ChEBI" id="CHEBI:83088"/>
    </cofactor>
    <text evidence="3">Binds 1 lipoyl cofactor covalently.</text>
</comment>
<name>A0A1T4WQG0_9BACT</name>
<dbReference type="InterPro" id="IPR017453">
    <property type="entry name" value="GCV_H_sub"/>
</dbReference>
<dbReference type="GO" id="GO:0005960">
    <property type="term" value="C:glycine cleavage complex"/>
    <property type="evidence" value="ECO:0007669"/>
    <property type="project" value="InterPro"/>
</dbReference>
<dbReference type="NCBIfam" id="NF002270">
    <property type="entry name" value="PRK01202.1"/>
    <property type="match status" value="1"/>
</dbReference>
<evidence type="ECO:0000313" key="7">
    <source>
        <dbReference type="Proteomes" id="UP000190774"/>
    </source>
</evidence>
<dbReference type="Pfam" id="PF01597">
    <property type="entry name" value="GCV_H"/>
    <property type="match status" value="1"/>
</dbReference>
<gene>
    <name evidence="3" type="primary">gcvH</name>
    <name evidence="6" type="ORF">SAMN02745166_00512</name>
</gene>
<dbReference type="AlphaFoldDB" id="A0A1T4WQG0"/>
<dbReference type="STRING" id="48467.SAMN02745166_00512"/>
<dbReference type="InterPro" id="IPR033753">
    <property type="entry name" value="GCV_H/Fam206"/>
</dbReference>
<dbReference type="OrthoDB" id="9796712at2"/>
<dbReference type="PANTHER" id="PTHR11715">
    <property type="entry name" value="GLYCINE CLEAVAGE SYSTEM H PROTEIN"/>
    <property type="match status" value="1"/>
</dbReference>
<accession>A0A1T4WQG0</accession>
<dbReference type="PANTHER" id="PTHR11715:SF3">
    <property type="entry name" value="GLYCINE CLEAVAGE SYSTEM H PROTEIN-RELATED"/>
    <property type="match status" value="1"/>
</dbReference>
<proteinExistence type="inferred from homology"/>
<dbReference type="GO" id="GO:0009249">
    <property type="term" value="P:protein lipoylation"/>
    <property type="evidence" value="ECO:0007669"/>
    <property type="project" value="TreeGrafter"/>
</dbReference>
<dbReference type="GO" id="GO:0005829">
    <property type="term" value="C:cytosol"/>
    <property type="evidence" value="ECO:0007669"/>
    <property type="project" value="TreeGrafter"/>
</dbReference>
<feature type="domain" description="Lipoyl-binding" evidence="5">
    <location>
        <begin position="23"/>
        <end position="104"/>
    </location>
</feature>
<evidence type="ECO:0000256" key="3">
    <source>
        <dbReference type="HAMAP-Rule" id="MF_00272"/>
    </source>
</evidence>
<evidence type="ECO:0000256" key="2">
    <source>
        <dbReference type="ARBA" id="ARBA00022823"/>
    </source>
</evidence>
<dbReference type="Proteomes" id="UP000190774">
    <property type="component" value="Unassembled WGS sequence"/>
</dbReference>
<comment type="similarity">
    <text evidence="1 3">Belongs to the GcvH family.</text>
</comment>
<dbReference type="InterPro" id="IPR011053">
    <property type="entry name" value="Single_hybrid_motif"/>
</dbReference>
<dbReference type="Gene3D" id="2.40.50.100">
    <property type="match status" value="1"/>
</dbReference>
<comment type="function">
    <text evidence="3">The glycine cleavage system catalyzes the degradation of glycine. The H protein shuttles the methylamine group of glycine from the P protein to the T protein.</text>
</comment>
<evidence type="ECO:0000259" key="5">
    <source>
        <dbReference type="PROSITE" id="PS50968"/>
    </source>
</evidence>
<dbReference type="RefSeq" id="WP_078811750.1">
    <property type="nucleotide sequence ID" value="NZ_FUYE01000002.1"/>
</dbReference>
<sequence length="125" mass="13295">MSNVPDQLRYRDSHEWVDPTQEISPVGITDHAQAELTDVVFVELPKLGPATAGQQVCVVESVKAASDIYAPVSGEIVEVNEALNSDPGLINTDPYGAGWIFKIKASNAADAAALMDATTYKAHIG</sequence>
<evidence type="ECO:0000256" key="1">
    <source>
        <dbReference type="ARBA" id="ARBA00009249"/>
    </source>
</evidence>
<dbReference type="CDD" id="cd06848">
    <property type="entry name" value="GCS_H"/>
    <property type="match status" value="1"/>
</dbReference>
<dbReference type="EMBL" id="FUYE01000002">
    <property type="protein sequence ID" value="SKA79594.1"/>
    <property type="molecule type" value="Genomic_DNA"/>
</dbReference>
<dbReference type="InterPro" id="IPR002930">
    <property type="entry name" value="GCV_H"/>
</dbReference>
<dbReference type="InterPro" id="IPR000089">
    <property type="entry name" value="Biotin_lipoyl"/>
</dbReference>
<dbReference type="PROSITE" id="PS50968">
    <property type="entry name" value="BIOTINYL_LIPOYL"/>
    <property type="match status" value="1"/>
</dbReference>
<dbReference type="NCBIfam" id="TIGR00527">
    <property type="entry name" value="gcvH"/>
    <property type="match status" value="1"/>
</dbReference>
<reference evidence="7" key="1">
    <citation type="submission" date="2017-02" db="EMBL/GenBank/DDBJ databases">
        <authorList>
            <person name="Varghese N."/>
            <person name="Submissions S."/>
        </authorList>
    </citation>
    <scope>NUCLEOTIDE SEQUENCE [LARGE SCALE GENOMIC DNA]</scope>
    <source>
        <strain evidence="7">ATCC 700200</strain>
    </source>
</reference>
<protein>
    <recommendedName>
        <fullName evidence="3">Glycine cleavage system H protein</fullName>
    </recommendedName>
</protein>
<comment type="subunit">
    <text evidence="3">The glycine cleavage system is composed of four proteins: P, T, L and H.</text>
</comment>
<dbReference type="GO" id="GO:0019464">
    <property type="term" value="P:glycine decarboxylation via glycine cleavage system"/>
    <property type="evidence" value="ECO:0007669"/>
    <property type="project" value="UniProtKB-UniRule"/>
</dbReference>
<evidence type="ECO:0000256" key="4">
    <source>
        <dbReference type="PIRSR" id="PIRSR617453-50"/>
    </source>
</evidence>
<dbReference type="HAMAP" id="MF_00272">
    <property type="entry name" value="GcvH"/>
    <property type="match status" value="1"/>
</dbReference>
<dbReference type="SUPFAM" id="SSF51230">
    <property type="entry name" value="Single hybrid motif"/>
    <property type="match status" value="1"/>
</dbReference>
<keyword evidence="7" id="KW-1185">Reference proteome</keyword>
<feature type="modified residue" description="N6-lipoyllysine" evidence="3 4">
    <location>
        <position position="63"/>
    </location>
</feature>
<keyword evidence="2 3" id="KW-0450">Lipoyl</keyword>
<evidence type="ECO:0000313" key="6">
    <source>
        <dbReference type="EMBL" id="SKA79594.1"/>
    </source>
</evidence>